<feature type="region of interest" description="Disordered" evidence="1">
    <location>
        <begin position="82"/>
        <end position="119"/>
    </location>
</feature>
<reference evidence="3" key="1">
    <citation type="journal article" date="2020" name="Stud. Mycol.">
        <title>101 Dothideomycetes genomes: a test case for predicting lifestyles and emergence of pathogens.</title>
        <authorList>
            <person name="Haridas S."/>
            <person name="Albert R."/>
            <person name="Binder M."/>
            <person name="Bloem J."/>
            <person name="Labutti K."/>
            <person name="Salamov A."/>
            <person name="Andreopoulos B."/>
            <person name="Baker S."/>
            <person name="Barry K."/>
            <person name="Bills G."/>
            <person name="Bluhm B."/>
            <person name="Cannon C."/>
            <person name="Castanera R."/>
            <person name="Culley D."/>
            <person name="Daum C."/>
            <person name="Ezra D."/>
            <person name="Gonzalez J."/>
            <person name="Henrissat B."/>
            <person name="Kuo A."/>
            <person name="Liang C."/>
            <person name="Lipzen A."/>
            <person name="Lutzoni F."/>
            <person name="Magnuson J."/>
            <person name="Mondo S."/>
            <person name="Nolan M."/>
            <person name="Ohm R."/>
            <person name="Pangilinan J."/>
            <person name="Park H.-J."/>
            <person name="Ramirez L."/>
            <person name="Alfaro M."/>
            <person name="Sun H."/>
            <person name="Tritt A."/>
            <person name="Yoshinaga Y."/>
            <person name="Zwiers L.-H."/>
            <person name="Turgeon B."/>
            <person name="Goodwin S."/>
            <person name="Spatafora J."/>
            <person name="Crous P."/>
            <person name="Grigoriev I."/>
        </authorList>
    </citation>
    <scope>NUCLEOTIDE SEQUENCE</scope>
    <source>
        <strain evidence="3">CBS 121739</strain>
    </source>
</reference>
<name>A0A6A6W0Y0_9PEZI</name>
<organism evidence="3 4">
    <name type="scientific">Pseudovirgaria hyperparasitica</name>
    <dbReference type="NCBI Taxonomy" id="470096"/>
    <lineage>
        <taxon>Eukaryota</taxon>
        <taxon>Fungi</taxon>
        <taxon>Dikarya</taxon>
        <taxon>Ascomycota</taxon>
        <taxon>Pezizomycotina</taxon>
        <taxon>Dothideomycetes</taxon>
        <taxon>Dothideomycetes incertae sedis</taxon>
        <taxon>Acrospermales</taxon>
        <taxon>Acrospermaceae</taxon>
        <taxon>Pseudovirgaria</taxon>
    </lineage>
</organism>
<dbReference type="GeneID" id="54485346"/>
<feature type="domain" description="Alpha/beta hydrolase fold-3" evidence="2">
    <location>
        <begin position="129"/>
        <end position="374"/>
    </location>
</feature>
<dbReference type="OrthoDB" id="408631at2759"/>
<dbReference type="EMBL" id="ML996575">
    <property type="protein sequence ID" value="KAF2756568.1"/>
    <property type="molecule type" value="Genomic_DNA"/>
</dbReference>
<dbReference type="Proteomes" id="UP000799437">
    <property type="component" value="Unassembled WGS sequence"/>
</dbReference>
<evidence type="ECO:0000259" key="2">
    <source>
        <dbReference type="Pfam" id="PF07859"/>
    </source>
</evidence>
<dbReference type="PANTHER" id="PTHR23024">
    <property type="entry name" value="ARYLACETAMIDE DEACETYLASE"/>
    <property type="match status" value="1"/>
</dbReference>
<keyword evidence="4" id="KW-1185">Reference proteome</keyword>
<dbReference type="GO" id="GO:0016787">
    <property type="term" value="F:hydrolase activity"/>
    <property type="evidence" value="ECO:0007669"/>
    <property type="project" value="InterPro"/>
</dbReference>
<evidence type="ECO:0000256" key="1">
    <source>
        <dbReference type="SAM" id="MobiDB-lite"/>
    </source>
</evidence>
<dbReference type="PANTHER" id="PTHR23024:SF24">
    <property type="entry name" value="ALPHA_BETA HYDROLASE FOLD-3 DOMAIN-CONTAINING PROTEIN"/>
    <property type="match status" value="1"/>
</dbReference>
<dbReference type="AlphaFoldDB" id="A0A6A6W0Y0"/>
<dbReference type="InterPro" id="IPR050466">
    <property type="entry name" value="Carboxylest/Gibb_receptor"/>
</dbReference>
<evidence type="ECO:0000313" key="3">
    <source>
        <dbReference type="EMBL" id="KAF2756568.1"/>
    </source>
</evidence>
<dbReference type="InterPro" id="IPR029058">
    <property type="entry name" value="AB_hydrolase_fold"/>
</dbReference>
<gene>
    <name evidence="3" type="ORF">EJ05DRAFT_477687</name>
</gene>
<dbReference type="SUPFAM" id="SSF53474">
    <property type="entry name" value="alpha/beta-Hydrolases"/>
    <property type="match status" value="1"/>
</dbReference>
<feature type="compositionally biased region" description="Basic and acidic residues" evidence="1">
    <location>
        <begin position="82"/>
        <end position="97"/>
    </location>
</feature>
<evidence type="ECO:0000313" key="4">
    <source>
        <dbReference type="Proteomes" id="UP000799437"/>
    </source>
</evidence>
<dbReference type="Gene3D" id="3.40.50.1820">
    <property type="entry name" value="alpha/beta hydrolase"/>
    <property type="match status" value="1"/>
</dbReference>
<dbReference type="Pfam" id="PF07859">
    <property type="entry name" value="Abhydrolase_3"/>
    <property type="match status" value="1"/>
</dbReference>
<accession>A0A6A6W0Y0</accession>
<protein>
    <recommendedName>
        <fullName evidence="2">Alpha/beta hydrolase fold-3 domain-containing protein</fullName>
    </recommendedName>
</protein>
<proteinExistence type="predicted"/>
<dbReference type="InterPro" id="IPR013094">
    <property type="entry name" value="AB_hydrolase_3"/>
</dbReference>
<sequence>MSASSSTTSLPPSSKSSLSKFVSLPFGLQWRTAALRAQRLVPSQVTYLTSPLGPHPITTELPSRGTHKIPVWIFIPPKAKETKEMNAKSKENTKADESASQSGPTRPIPDRKDTKKAKKPLRELGVNLDFHGGGFTTGACTEQAPFCALLARETGRIIITVDYRLGPIDKYPAAVEDAEDVLRAILDQEYEEFTSLPKPQRKAAQALRHELTKEKVSIDRSKLSISGFSSGGNLALGLAVPDSLLTNRLPEGQKVPLLLFYPSLDARLLPHERPLPPTMPVRQESTSSVLTLTTSLMSGMSESYLPAANRGEIKASPGLADPDSVYKYAQILLVNAEWDSLALQGREWAEKMRAKGWTEDRLEMWESTQVKHGWTQFPQSWLVEGEVVERDKVFKRCIEVLNDGSVHSTAQTANKPDAETAAFAKTQAE</sequence>
<dbReference type="RefSeq" id="XP_033599019.1">
    <property type="nucleotide sequence ID" value="XM_033744292.1"/>
</dbReference>